<accession>A0A0B6ZW77</accession>
<dbReference type="GO" id="GO:0003677">
    <property type="term" value="F:DNA binding"/>
    <property type="evidence" value="ECO:0007669"/>
    <property type="project" value="InterPro"/>
</dbReference>
<dbReference type="PANTHER" id="PTHR14440">
    <property type="entry name" value="DNA-DIRECTED RNA POLYMERASE I SUBUNIT RPA49"/>
    <property type="match status" value="1"/>
</dbReference>
<evidence type="ECO:0008006" key="8">
    <source>
        <dbReference type="Google" id="ProtNLM"/>
    </source>
</evidence>
<reference evidence="7" key="1">
    <citation type="submission" date="2014-12" db="EMBL/GenBank/DDBJ databases">
        <title>Insight into the proteome of Arion vulgaris.</title>
        <authorList>
            <person name="Aradska J."/>
            <person name="Bulat T."/>
            <person name="Smidak R."/>
            <person name="Sarate P."/>
            <person name="Gangsoo J."/>
            <person name="Sialana F."/>
            <person name="Bilban M."/>
            <person name="Lubec G."/>
        </authorList>
    </citation>
    <scope>NUCLEOTIDE SEQUENCE</scope>
    <source>
        <tissue evidence="7">Skin</tissue>
    </source>
</reference>
<dbReference type="GO" id="GO:0005730">
    <property type="term" value="C:nucleolus"/>
    <property type="evidence" value="ECO:0007669"/>
    <property type="project" value="UniProtKB-SubCell"/>
</dbReference>
<evidence type="ECO:0000256" key="3">
    <source>
        <dbReference type="ARBA" id="ARBA00022478"/>
    </source>
</evidence>
<dbReference type="Pfam" id="PF06870">
    <property type="entry name" value="RNA_pol_I_A49"/>
    <property type="match status" value="1"/>
</dbReference>
<evidence type="ECO:0000313" key="7">
    <source>
        <dbReference type="EMBL" id="CEK72000.1"/>
    </source>
</evidence>
<dbReference type="AlphaFoldDB" id="A0A0B6ZW77"/>
<dbReference type="GO" id="GO:0006351">
    <property type="term" value="P:DNA-templated transcription"/>
    <property type="evidence" value="ECO:0007669"/>
    <property type="project" value="InterPro"/>
</dbReference>
<name>A0A0B6ZW77_9EUPU</name>
<evidence type="ECO:0000256" key="2">
    <source>
        <dbReference type="ARBA" id="ARBA00009430"/>
    </source>
</evidence>
<comment type="similarity">
    <text evidence="2">Belongs to the eukaryotic RPA49/POLR1E RNA polymerase subunit family.</text>
</comment>
<evidence type="ECO:0000256" key="4">
    <source>
        <dbReference type="ARBA" id="ARBA00023163"/>
    </source>
</evidence>
<protein>
    <recommendedName>
        <fullName evidence="8">DNA-directed RNA polymerase I subunit RPA49</fullName>
    </recommendedName>
</protein>
<gene>
    <name evidence="7" type="primary">ORF80703</name>
</gene>
<organism evidence="7">
    <name type="scientific">Arion vulgaris</name>
    <dbReference type="NCBI Taxonomy" id="1028688"/>
    <lineage>
        <taxon>Eukaryota</taxon>
        <taxon>Metazoa</taxon>
        <taxon>Spiralia</taxon>
        <taxon>Lophotrochozoa</taxon>
        <taxon>Mollusca</taxon>
        <taxon>Gastropoda</taxon>
        <taxon>Heterobranchia</taxon>
        <taxon>Euthyneura</taxon>
        <taxon>Panpulmonata</taxon>
        <taxon>Eupulmonata</taxon>
        <taxon>Stylommatophora</taxon>
        <taxon>Helicina</taxon>
        <taxon>Arionoidea</taxon>
        <taxon>Arionidae</taxon>
        <taxon>Arion</taxon>
    </lineage>
</organism>
<dbReference type="EMBL" id="HACG01025135">
    <property type="protein sequence ID" value="CEK72000.1"/>
    <property type="molecule type" value="Transcribed_RNA"/>
</dbReference>
<dbReference type="InterPro" id="IPR009668">
    <property type="entry name" value="RNA_pol-assoc_fac_A49-like"/>
</dbReference>
<evidence type="ECO:0000256" key="6">
    <source>
        <dbReference type="SAM" id="MobiDB-lite"/>
    </source>
</evidence>
<sequence length="410" mass="46626">MPVFEVNSDTKSRKAIAVRFSNGAVNSQDQDRVIYKCYSQREAASKTPSKASSTSRHIVTAKVDGMTYIGKTFGQANRFPTENCDYYFGVHDKTTGKIQVISAELCQLEPLIDEKKNDFDADSSKRSYREKHDALSKDFGSGRSQRAVKKRIDNKLEDEMVSATTQAVIESRHTQQQAAESVAVSVMTETSAVPPHNKDALSPDDVYKLKDLVPPDVLESINFKSEVFNKHTQEDITKWRTEKLYSSFVLDKIENLSLREDARRLQSQCLMYLQYLINVFLMKAKDLGKKVPLPGDWPAPVKKYILKTFTLEVVEPGKRYQRCVPSRLKDLLLSHILVLCLKLSQFELPLLTLTNDLNLSHKRISTHFTILGCTIKKSKSPQGLDVYRAVLNVPLKFPEIKDKRAKNRIF</sequence>
<dbReference type="GO" id="GO:0000428">
    <property type="term" value="C:DNA-directed RNA polymerase complex"/>
    <property type="evidence" value="ECO:0007669"/>
    <property type="project" value="UniProtKB-KW"/>
</dbReference>
<evidence type="ECO:0000256" key="5">
    <source>
        <dbReference type="ARBA" id="ARBA00023242"/>
    </source>
</evidence>
<feature type="region of interest" description="Disordered" evidence="6">
    <location>
        <begin position="118"/>
        <end position="142"/>
    </location>
</feature>
<proteinExistence type="inferred from homology"/>
<keyword evidence="5" id="KW-0539">Nucleus</keyword>
<evidence type="ECO:0000256" key="1">
    <source>
        <dbReference type="ARBA" id="ARBA00004604"/>
    </source>
</evidence>
<feature type="compositionally biased region" description="Basic and acidic residues" evidence="6">
    <location>
        <begin position="118"/>
        <end position="136"/>
    </location>
</feature>
<keyword evidence="4" id="KW-0804">Transcription</keyword>
<keyword evidence="3" id="KW-0240">DNA-directed RNA polymerase</keyword>
<comment type="subcellular location">
    <subcellularLocation>
        <location evidence="1">Nucleus</location>
        <location evidence="1">Nucleolus</location>
    </subcellularLocation>
</comment>